<gene>
    <name evidence="2" type="ORF">KDA82_00950</name>
</gene>
<evidence type="ECO:0000313" key="3">
    <source>
        <dbReference type="Proteomes" id="UP000675554"/>
    </source>
</evidence>
<comment type="caution">
    <text evidence="2">The sequence shown here is derived from an EMBL/GenBank/DDBJ whole genome shotgun (WGS) entry which is preliminary data.</text>
</comment>
<reference evidence="2" key="1">
    <citation type="submission" date="2021-04" db="EMBL/GenBank/DDBJ databases">
        <title>Sequencing of actinobacteria type strains.</title>
        <authorList>
            <person name="Nguyen G.-S."/>
            <person name="Wentzel A."/>
        </authorList>
    </citation>
    <scope>NUCLEOTIDE SEQUENCE</scope>
    <source>
        <strain evidence="2">DSM 42095</strain>
    </source>
</reference>
<name>A0A8T4IPG5_9ACTN</name>
<evidence type="ECO:0000313" key="2">
    <source>
        <dbReference type="EMBL" id="MBR7671627.1"/>
    </source>
</evidence>
<sequence length="70" mass="6972">MPQEPAPHGKPQQIPRLPRVNALTAVTIAVASLAAAVAVLVLVPDDIGRAAAGAIATAGLTLAGRMGTPR</sequence>
<accession>A0A8T4IPG5</accession>
<dbReference type="EMBL" id="JAGSMN010000019">
    <property type="protein sequence ID" value="MBR7671627.1"/>
    <property type="molecule type" value="Genomic_DNA"/>
</dbReference>
<keyword evidence="1" id="KW-0812">Transmembrane</keyword>
<proteinExistence type="predicted"/>
<dbReference type="AlphaFoldDB" id="A0A8T4IPG5"/>
<evidence type="ECO:0000256" key="1">
    <source>
        <dbReference type="SAM" id="Phobius"/>
    </source>
</evidence>
<keyword evidence="3" id="KW-1185">Reference proteome</keyword>
<feature type="transmembrane region" description="Helical" evidence="1">
    <location>
        <begin position="47"/>
        <end position="64"/>
    </location>
</feature>
<keyword evidence="1" id="KW-1133">Transmembrane helix</keyword>
<feature type="transmembrane region" description="Helical" evidence="1">
    <location>
        <begin position="20"/>
        <end position="41"/>
    </location>
</feature>
<protein>
    <submittedName>
        <fullName evidence="2">Uncharacterized protein</fullName>
    </submittedName>
</protein>
<dbReference type="Proteomes" id="UP000675554">
    <property type="component" value="Unassembled WGS sequence"/>
</dbReference>
<organism evidence="2 3">
    <name type="scientific">Streptomyces daliensis</name>
    <dbReference type="NCBI Taxonomy" id="299421"/>
    <lineage>
        <taxon>Bacteria</taxon>
        <taxon>Bacillati</taxon>
        <taxon>Actinomycetota</taxon>
        <taxon>Actinomycetes</taxon>
        <taxon>Kitasatosporales</taxon>
        <taxon>Streptomycetaceae</taxon>
        <taxon>Streptomyces</taxon>
    </lineage>
</organism>
<keyword evidence="1" id="KW-0472">Membrane</keyword>